<protein>
    <recommendedName>
        <fullName evidence="7">glucose-6-phosphate 1-epimerase</fullName>
        <ecNumber evidence="7">5.1.3.15</ecNumber>
    </recommendedName>
</protein>
<comment type="similarity">
    <text evidence="4 7">Belongs to the glucose-6-phosphate 1-epimerase family.</text>
</comment>
<dbReference type="PANTHER" id="PTHR11122:SF13">
    <property type="entry name" value="GLUCOSE-6-PHOSPHATE 1-EPIMERASE"/>
    <property type="match status" value="1"/>
</dbReference>
<reference evidence="8" key="1">
    <citation type="submission" date="2022-01" db="EMBL/GenBank/DDBJ databases">
        <authorList>
            <person name="King R."/>
        </authorList>
    </citation>
    <scope>NUCLEOTIDE SEQUENCE</scope>
</reference>
<dbReference type="InterPro" id="IPR011013">
    <property type="entry name" value="Gal_mutarotase_sf_dom"/>
</dbReference>
<dbReference type="GO" id="GO:0005975">
    <property type="term" value="P:carbohydrate metabolic process"/>
    <property type="evidence" value="ECO:0007669"/>
    <property type="project" value="InterPro"/>
</dbReference>
<dbReference type="Pfam" id="PF01263">
    <property type="entry name" value="Aldose_epim"/>
    <property type="match status" value="1"/>
</dbReference>
<evidence type="ECO:0000256" key="1">
    <source>
        <dbReference type="ARBA" id="ARBA00001096"/>
    </source>
</evidence>
<gene>
    <name evidence="8" type="ORF">PSYICH_LOCUS12870</name>
</gene>
<evidence type="ECO:0000256" key="2">
    <source>
        <dbReference type="ARBA" id="ARBA00001712"/>
    </source>
</evidence>
<dbReference type="PANTHER" id="PTHR11122">
    <property type="entry name" value="APOSPORY-ASSOCIATED PROTEIN C-RELATED"/>
    <property type="match status" value="1"/>
</dbReference>
<keyword evidence="9" id="KW-1185">Reference proteome</keyword>
<evidence type="ECO:0000256" key="5">
    <source>
        <dbReference type="ARBA" id="ARBA00023235"/>
    </source>
</evidence>
<dbReference type="OrthoDB" id="1659429at2759"/>
<organism evidence="8 9">
    <name type="scientific">Psylliodes chrysocephalus</name>
    <dbReference type="NCBI Taxonomy" id="3402493"/>
    <lineage>
        <taxon>Eukaryota</taxon>
        <taxon>Metazoa</taxon>
        <taxon>Ecdysozoa</taxon>
        <taxon>Arthropoda</taxon>
        <taxon>Hexapoda</taxon>
        <taxon>Insecta</taxon>
        <taxon>Pterygota</taxon>
        <taxon>Neoptera</taxon>
        <taxon>Endopterygota</taxon>
        <taxon>Coleoptera</taxon>
        <taxon>Polyphaga</taxon>
        <taxon>Cucujiformia</taxon>
        <taxon>Chrysomeloidea</taxon>
        <taxon>Chrysomelidae</taxon>
        <taxon>Galerucinae</taxon>
        <taxon>Alticini</taxon>
        <taxon>Psylliodes</taxon>
    </lineage>
</organism>
<comment type="pathway">
    <text evidence="3">Carbohydrate metabolism; galactose metabolism.</text>
</comment>
<sequence length="311" mass="36125">MQTHHPIRNDDPRVIRMDRGNYTTCTIILKGAAVTSWMIEGAEQIFLSRISKLDDYSKYRGGISLIFPHYESWIYGRNHGFARDLMWSLQSGPITDKNGDVHLTLFLTSNCFTKSSWNYDFEMHYSLILKSSELETKLIIVNPSPSITFEFQFGQHWYVKVKDVTKVFFQGLKGLTYIDKMNVNPNIPFLVRTNDVLTFTDDNKESIDQVYFDTPDELNIISEEENKIIKITKANMPDLNIWVPGKKIPKINDLDLDECAYFVVTDFGQIYHTKVLPPMSRFVTTQTIEVIKIRTPPPKHGHFLDYFEDIC</sequence>
<dbReference type="InterPro" id="IPR025532">
    <property type="entry name" value="G6P_1-epimerase"/>
</dbReference>
<keyword evidence="5 7" id="KW-0413">Isomerase</keyword>
<evidence type="ECO:0000256" key="7">
    <source>
        <dbReference type="PIRNR" id="PIRNR016020"/>
    </source>
</evidence>
<comment type="catalytic activity">
    <reaction evidence="1">
        <text>alpha-D-glucose 6-phosphate = beta-D-glucose 6-phosphate</text>
        <dbReference type="Rhea" id="RHEA:16249"/>
        <dbReference type="ChEBI" id="CHEBI:58225"/>
        <dbReference type="ChEBI" id="CHEBI:58247"/>
        <dbReference type="EC" id="5.1.3.15"/>
    </reaction>
</comment>
<dbReference type="EC" id="5.1.3.15" evidence="7"/>
<evidence type="ECO:0000256" key="6">
    <source>
        <dbReference type="ARBA" id="ARBA00045743"/>
    </source>
</evidence>
<comment type="function">
    <text evidence="6">Mutarotase that catalyzes the interconversion of beta-D-galactose and alpha-D-galactose during galactose metabolism. Beta-D-galactose is metabolized in the liver into glucose 1-phosphate, the primary metabolic fuel, by the action of four enzymes that constitute the Leloir pathway: GALM, GALK1 (galactokinase), GALT (galactose-1-phosphate uridylyltransferase) and GALE (UDP-galactose-4'-epimerase). Involved in the maintenance of the equilibrium between the beta- and alpha-anomers of galactose, therefore ensuring a sufficient supply of the alpha-anomer for GALK1. Also active on D-glucose although shows a preference for galactose over glucose.</text>
</comment>
<evidence type="ECO:0000256" key="4">
    <source>
        <dbReference type="ARBA" id="ARBA00005866"/>
    </source>
</evidence>
<dbReference type="AlphaFoldDB" id="A0A9P0GIL6"/>
<dbReference type="SUPFAM" id="SSF74650">
    <property type="entry name" value="Galactose mutarotase-like"/>
    <property type="match status" value="1"/>
</dbReference>
<dbReference type="EMBL" id="OV651818">
    <property type="protein sequence ID" value="CAH1112132.1"/>
    <property type="molecule type" value="Genomic_DNA"/>
</dbReference>
<dbReference type="GO" id="GO:0030246">
    <property type="term" value="F:carbohydrate binding"/>
    <property type="evidence" value="ECO:0007669"/>
    <property type="project" value="UniProtKB-UniRule"/>
</dbReference>
<name>A0A9P0GIL6_9CUCU</name>
<dbReference type="GO" id="GO:0047938">
    <property type="term" value="F:glucose-6-phosphate 1-epimerase activity"/>
    <property type="evidence" value="ECO:0007669"/>
    <property type="project" value="UniProtKB-UniRule"/>
</dbReference>
<comment type="catalytic activity">
    <reaction evidence="2">
        <text>alpha-D-galactose = beta-D-galactose</text>
        <dbReference type="Rhea" id="RHEA:28675"/>
        <dbReference type="ChEBI" id="CHEBI:27667"/>
        <dbReference type="ChEBI" id="CHEBI:28061"/>
        <dbReference type="EC" id="5.1.3.3"/>
    </reaction>
    <physiologicalReaction direction="right-to-left" evidence="2">
        <dbReference type="Rhea" id="RHEA:28677"/>
    </physiologicalReaction>
</comment>
<dbReference type="InterPro" id="IPR008183">
    <property type="entry name" value="Aldose_1/G6P_1-epimerase"/>
</dbReference>
<accession>A0A9P0GIL6</accession>
<proteinExistence type="inferred from homology"/>
<dbReference type="PIRSF" id="PIRSF016020">
    <property type="entry name" value="PHexose_mutarotase"/>
    <property type="match status" value="1"/>
</dbReference>
<dbReference type="Gene3D" id="2.70.98.10">
    <property type="match status" value="1"/>
</dbReference>
<dbReference type="InterPro" id="IPR014718">
    <property type="entry name" value="GH-type_carb-bd"/>
</dbReference>
<evidence type="ECO:0000313" key="9">
    <source>
        <dbReference type="Proteomes" id="UP001153636"/>
    </source>
</evidence>
<evidence type="ECO:0000256" key="3">
    <source>
        <dbReference type="ARBA" id="ARBA00004947"/>
    </source>
</evidence>
<dbReference type="Proteomes" id="UP001153636">
    <property type="component" value="Chromosome 6"/>
</dbReference>
<evidence type="ECO:0000313" key="8">
    <source>
        <dbReference type="EMBL" id="CAH1112132.1"/>
    </source>
</evidence>
<dbReference type="GO" id="GO:0004034">
    <property type="term" value="F:aldose 1-epimerase activity"/>
    <property type="evidence" value="ECO:0007669"/>
    <property type="project" value="UniProtKB-EC"/>
</dbReference>
<dbReference type="GO" id="GO:0005737">
    <property type="term" value="C:cytoplasm"/>
    <property type="evidence" value="ECO:0007669"/>
    <property type="project" value="TreeGrafter"/>
</dbReference>